<dbReference type="EMBL" id="CP092863">
    <property type="protein sequence ID" value="UYV61760.1"/>
    <property type="molecule type" value="Genomic_DNA"/>
</dbReference>
<proteinExistence type="predicted"/>
<dbReference type="Proteomes" id="UP001235939">
    <property type="component" value="Chromosome 01"/>
</dbReference>
<dbReference type="InterPro" id="IPR003599">
    <property type="entry name" value="Ig_sub"/>
</dbReference>
<dbReference type="PANTHER" id="PTHR10075">
    <property type="entry name" value="BASIGIN RELATED"/>
    <property type="match status" value="1"/>
</dbReference>
<dbReference type="Gene3D" id="2.60.40.10">
    <property type="entry name" value="Immunoglobulins"/>
    <property type="match status" value="3"/>
</dbReference>
<dbReference type="InterPro" id="IPR013783">
    <property type="entry name" value="Ig-like_fold"/>
</dbReference>
<accession>A0ABY6K1R7</accession>
<feature type="domain" description="Ig-like" evidence="2">
    <location>
        <begin position="155"/>
        <end position="193"/>
    </location>
</feature>
<keyword evidence="4" id="KW-1185">Reference proteome</keyword>
<dbReference type="SUPFAM" id="SSF48726">
    <property type="entry name" value="Immunoglobulin"/>
    <property type="match status" value="3"/>
</dbReference>
<reference evidence="3 4" key="1">
    <citation type="submission" date="2022-01" db="EMBL/GenBank/DDBJ databases">
        <title>A chromosomal length assembly of Cordylochernes scorpioides.</title>
        <authorList>
            <person name="Zeh D."/>
            <person name="Zeh J."/>
        </authorList>
    </citation>
    <scope>NUCLEOTIDE SEQUENCE [LARGE SCALE GENOMIC DNA]</scope>
    <source>
        <strain evidence="3">IN4F17</strain>
        <tissue evidence="3">Whole Body</tissue>
    </source>
</reference>
<feature type="domain" description="Ig-like" evidence="2">
    <location>
        <begin position="60"/>
        <end position="150"/>
    </location>
</feature>
<evidence type="ECO:0000259" key="2">
    <source>
        <dbReference type="PROSITE" id="PS50835"/>
    </source>
</evidence>
<dbReference type="InterPro" id="IPR003598">
    <property type="entry name" value="Ig_sub2"/>
</dbReference>
<name>A0ABY6K1R7_9ARAC</name>
<dbReference type="SMART" id="SM00408">
    <property type="entry name" value="IGc2"/>
    <property type="match status" value="1"/>
</dbReference>
<keyword evidence="1" id="KW-0393">Immunoglobulin domain</keyword>
<dbReference type="SMART" id="SM00409">
    <property type="entry name" value="IG"/>
    <property type="match status" value="1"/>
</dbReference>
<feature type="non-terminal residue" evidence="3">
    <location>
        <position position="193"/>
    </location>
</feature>
<sequence length="193" mass="20613">MFPGGIVLPLTKRQRVDAAGVLSIQAVDPLADQGEYSCVVRNEQGQAASGTTFITVVASPVISDHILPETLRVDQGSRVKLMCAVLRGDGPMEFSWRKDGAEVTRDQVSVQQSEDSSILAIPHAGAHHAGHYTCQVSNRAASTNRTTVLVVNVPPYFTAEPPENVSVVEGRDSRLDCAAGGLPPPTITWKKAK</sequence>
<dbReference type="Pfam" id="PF13927">
    <property type="entry name" value="Ig_3"/>
    <property type="match status" value="1"/>
</dbReference>
<organism evidence="3 4">
    <name type="scientific">Cordylochernes scorpioides</name>
    <dbReference type="NCBI Taxonomy" id="51811"/>
    <lineage>
        <taxon>Eukaryota</taxon>
        <taxon>Metazoa</taxon>
        <taxon>Ecdysozoa</taxon>
        <taxon>Arthropoda</taxon>
        <taxon>Chelicerata</taxon>
        <taxon>Arachnida</taxon>
        <taxon>Pseudoscorpiones</taxon>
        <taxon>Cheliferoidea</taxon>
        <taxon>Chernetidae</taxon>
        <taxon>Cordylochernes</taxon>
    </lineage>
</organism>
<dbReference type="InterPro" id="IPR036179">
    <property type="entry name" value="Ig-like_dom_sf"/>
</dbReference>
<dbReference type="PROSITE" id="PS50835">
    <property type="entry name" value="IG_LIKE"/>
    <property type="match status" value="2"/>
</dbReference>
<evidence type="ECO:0000313" key="4">
    <source>
        <dbReference type="Proteomes" id="UP001235939"/>
    </source>
</evidence>
<protein>
    <recommendedName>
        <fullName evidence="2">Ig-like domain-containing protein</fullName>
    </recommendedName>
</protein>
<gene>
    <name evidence="3" type="ORF">LAZ67_1006371</name>
</gene>
<dbReference type="InterPro" id="IPR013098">
    <property type="entry name" value="Ig_I-set"/>
</dbReference>
<evidence type="ECO:0000256" key="1">
    <source>
        <dbReference type="ARBA" id="ARBA00023319"/>
    </source>
</evidence>
<dbReference type="InterPro" id="IPR007110">
    <property type="entry name" value="Ig-like_dom"/>
</dbReference>
<dbReference type="PANTHER" id="PTHR10075:SF14">
    <property type="entry name" value="CELL ADHESION MOLECULE DSCAM2-RELATED"/>
    <property type="match status" value="1"/>
</dbReference>
<dbReference type="Pfam" id="PF07679">
    <property type="entry name" value="I-set"/>
    <property type="match status" value="1"/>
</dbReference>
<evidence type="ECO:0000313" key="3">
    <source>
        <dbReference type="EMBL" id="UYV61760.1"/>
    </source>
</evidence>